<accession>A0A833T2Z3</accession>
<evidence type="ECO:0000256" key="1">
    <source>
        <dbReference type="SAM" id="MobiDB-lite"/>
    </source>
</evidence>
<evidence type="ECO:0000313" key="3">
    <source>
        <dbReference type="EMBL" id="KAF4143785.1"/>
    </source>
</evidence>
<evidence type="ECO:0000313" key="4">
    <source>
        <dbReference type="Proteomes" id="UP000602510"/>
    </source>
</evidence>
<organism evidence="2 4">
    <name type="scientific">Phytophthora infestans</name>
    <name type="common">Potato late blight agent</name>
    <name type="synonym">Botrytis infestans</name>
    <dbReference type="NCBI Taxonomy" id="4787"/>
    <lineage>
        <taxon>Eukaryota</taxon>
        <taxon>Sar</taxon>
        <taxon>Stramenopiles</taxon>
        <taxon>Oomycota</taxon>
        <taxon>Peronosporomycetes</taxon>
        <taxon>Peronosporales</taxon>
        <taxon>Peronosporaceae</taxon>
        <taxon>Phytophthora</taxon>
    </lineage>
</organism>
<dbReference type="EMBL" id="WSZM01000121">
    <property type="protein sequence ID" value="KAF4041514.1"/>
    <property type="molecule type" value="Genomic_DNA"/>
</dbReference>
<evidence type="ECO:0000313" key="2">
    <source>
        <dbReference type="EMBL" id="KAF4041514.1"/>
    </source>
</evidence>
<name>A0A833T2Z3_PHYIN</name>
<dbReference type="Proteomes" id="UP000602510">
    <property type="component" value="Unassembled WGS sequence"/>
</dbReference>
<dbReference type="Proteomes" id="UP000704712">
    <property type="component" value="Unassembled WGS sequence"/>
</dbReference>
<gene>
    <name evidence="2" type="ORF">GN244_ATG06236</name>
    <name evidence="3" type="ORF">GN958_ATG07037</name>
</gene>
<feature type="compositionally biased region" description="Polar residues" evidence="1">
    <location>
        <begin position="59"/>
        <end position="68"/>
    </location>
</feature>
<comment type="caution">
    <text evidence="2">The sequence shown here is derived from an EMBL/GenBank/DDBJ whole genome shotgun (WGS) entry which is preliminary data.</text>
</comment>
<dbReference type="AlphaFoldDB" id="A0A833T2Z3"/>
<reference evidence="2" key="1">
    <citation type="submission" date="2020-04" db="EMBL/GenBank/DDBJ databases">
        <title>Hybrid Assembly of Korean Phytophthora infestans isolates.</title>
        <authorList>
            <person name="Prokchorchik M."/>
            <person name="Lee Y."/>
            <person name="Seo J."/>
            <person name="Cho J.-H."/>
            <person name="Park Y.-E."/>
            <person name="Jang D.-C."/>
            <person name="Im J.-S."/>
            <person name="Choi J.-G."/>
            <person name="Park H.-J."/>
            <person name="Lee G.-B."/>
            <person name="Lee Y.-G."/>
            <person name="Hong S.-Y."/>
            <person name="Cho K."/>
            <person name="Sohn K.H."/>
        </authorList>
    </citation>
    <scope>NUCLEOTIDE SEQUENCE</scope>
    <source>
        <strain evidence="2">KR_1_A1</strain>
        <strain evidence="3">KR_2_A2</strain>
    </source>
</reference>
<protein>
    <submittedName>
        <fullName evidence="2">Uncharacterized protein</fullName>
    </submittedName>
</protein>
<sequence length="129" mass="14461">MDLEDFVCNAAEQETKMEVASSDDLLSDSANLALLASVHEDPEEICEYDSEETEEHGHSNTLSPQMSLTDKADAVRSVIFLLAEHPDVEASVLSSLRVLHSRVRDDLQKERDAARKQTSIRAFLRKMTE</sequence>
<dbReference type="EMBL" id="JAACNO010000953">
    <property type="protein sequence ID" value="KAF4143785.1"/>
    <property type="molecule type" value="Genomic_DNA"/>
</dbReference>
<feature type="region of interest" description="Disordered" evidence="1">
    <location>
        <begin position="46"/>
        <end position="68"/>
    </location>
</feature>
<keyword evidence="4" id="KW-1185">Reference proteome</keyword>
<proteinExistence type="predicted"/>